<dbReference type="EMBL" id="CAJJDP010000082">
    <property type="protein sequence ID" value="CAD8184399.1"/>
    <property type="molecule type" value="Genomic_DNA"/>
</dbReference>
<sequence length="67" mass="7888">MIQSKPMNNMGYQPKNCIRLGQLKKIECCRIIQKRGRRVKKLKNFNGQQTINSIQKKLKILINLFAQ</sequence>
<evidence type="ECO:0000313" key="2">
    <source>
        <dbReference type="Proteomes" id="UP000683925"/>
    </source>
</evidence>
<reference evidence="1" key="1">
    <citation type="submission" date="2021-01" db="EMBL/GenBank/DDBJ databases">
        <authorList>
            <consortium name="Genoscope - CEA"/>
            <person name="William W."/>
        </authorList>
    </citation>
    <scope>NUCLEOTIDE SEQUENCE</scope>
</reference>
<accession>A0A8S1W960</accession>
<name>A0A8S1W960_PAROT</name>
<protein>
    <submittedName>
        <fullName evidence="1">Uncharacterized protein</fullName>
    </submittedName>
</protein>
<gene>
    <name evidence="1" type="ORF">POCTA_138.1.T0830074</name>
</gene>
<dbReference type="Proteomes" id="UP000683925">
    <property type="component" value="Unassembled WGS sequence"/>
</dbReference>
<organism evidence="1 2">
    <name type="scientific">Paramecium octaurelia</name>
    <dbReference type="NCBI Taxonomy" id="43137"/>
    <lineage>
        <taxon>Eukaryota</taxon>
        <taxon>Sar</taxon>
        <taxon>Alveolata</taxon>
        <taxon>Ciliophora</taxon>
        <taxon>Intramacronucleata</taxon>
        <taxon>Oligohymenophorea</taxon>
        <taxon>Peniculida</taxon>
        <taxon>Parameciidae</taxon>
        <taxon>Paramecium</taxon>
    </lineage>
</organism>
<proteinExistence type="predicted"/>
<evidence type="ECO:0000313" key="1">
    <source>
        <dbReference type="EMBL" id="CAD8184399.1"/>
    </source>
</evidence>
<dbReference type="AlphaFoldDB" id="A0A8S1W960"/>
<comment type="caution">
    <text evidence="1">The sequence shown here is derived from an EMBL/GenBank/DDBJ whole genome shotgun (WGS) entry which is preliminary data.</text>
</comment>
<keyword evidence="2" id="KW-1185">Reference proteome</keyword>